<accession>A0ABN2JZ24</accession>
<dbReference type="RefSeq" id="WP_344060528.1">
    <property type="nucleotide sequence ID" value="NZ_BAAAPN010000003.1"/>
</dbReference>
<dbReference type="InterPro" id="IPR013078">
    <property type="entry name" value="His_Pase_superF_clade-1"/>
</dbReference>
<dbReference type="Proteomes" id="UP001501475">
    <property type="component" value="Unassembled WGS sequence"/>
</dbReference>
<dbReference type="Gene3D" id="3.40.50.1240">
    <property type="entry name" value="Phosphoglycerate mutase-like"/>
    <property type="match status" value="1"/>
</dbReference>
<dbReference type="CDD" id="cd07067">
    <property type="entry name" value="HP_PGM_like"/>
    <property type="match status" value="1"/>
</dbReference>
<dbReference type="PANTHER" id="PTHR47623:SF1">
    <property type="entry name" value="OS09G0287300 PROTEIN"/>
    <property type="match status" value="1"/>
</dbReference>
<evidence type="ECO:0000313" key="1">
    <source>
        <dbReference type="EMBL" id="GAA1744052.1"/>
    </source>
</evidence>
<protein>
    <submittedName>
        <fullName evidence="1">Histidine phosphatase family protein</fullName>
    </submittedName>
</protein>
<evidence type="ECO:0000313" key="2">
    <source>
        <dbReference type="Proteomes" id="UP001501475"/>
    </source>
</evidence>
<comment type="caution">
    <text evidence="1">The sequence shown here is derived from an EMBL/GenBank/DDBJ whole genome shotgun (WGS) entry which is preliminary data.</text>
</comment>
<reference evidence="1 2" key="1">
    <citation type="journal article" date="2019" name="Int. J. Syst. Evol. Microbiol.">
        <title>The Global Catalogue of Microorganisms (GCM) 10K type strain sequencing project: providing services to taxonomists for standard genome sequencing and annotation.</title>
        <authorList>
            <consortium name="The Broad Institute Genomics Platform"/>
            <consortium name="The Broad Institute Genome Sequencing Center for Infectious Disease"/>
            <person name="Wu L."/>
            <person name="Ma J."/>
        </authorList>
    </citation>
    <scope>NUCLEOTIDE SEQUENCE [LARGE SCALE GENOMIC DNA]</scope>
    <source>
        <strain evidence="1 2">JCM 15591</strain>
    </source>
</reference>
<dbReference type="SMART" id="SM00855">
    <property type="entry name" value="PGAM"/>
    <property type="match status" value="1"/>
</dbReference>
<sequence length="157" mass="16883">MPHTLVVIRHAKSDWEVAASDRDRPLATRGRRQAPVTGAWLAAEGVRPDLAIVSPAERARATWALVAAELEGAVPTRIEEAAYTFDGDDLLDLVRATPEDIATLALVGHNPAVEELLESLTREWVRMPTSALAVVELPSWTASLGSGRVAYAGRPAD</sequence>
<dbReference type="PANTHER" id="PTHR47623">
    <property type="entry name" value="OS09G0287300 PROTEIN"/>
    <property type="match status" value="1"/>
</dbReference>
<gene>
    <name evidence="1" type="ORF">GCM10009810_00900</name>
</gene>
<proteinExistence type="predicted"/>
<organism evidence="1 2">
    <name type="scientific">Nostocoides vanveenii</name>
    <dbReference type="NCBI Taxonomy" id="330835"/>
    <lineage>
        <taxon>Bacteria</taxon>
        <taxon>Bacillati</taxon>
        <taxon>Actinomycetota</taxon>
        <taxon>Actinomycetes</taxon>
        <taxon>Micrococcales</taxon>
        <taxon>Intrasporangiaceae</taxon>
        <taxon>Nostocoides</taxon>
    </lineage>
</organism>
<dbReference type="Pfam" id="PF00300">
    <property type="entry name" value="His_Phos_1"/>
    <property type="match status" value="1"/>
</dbReference>
<keyword evidence="2" id="KW-1185">Reference proteome</keyword>
<name>A0ABN2JZ24_9MICO</name>
<dbReference type="SUPFAM" id="SSF53254">
    <property type="entry name" value="Phosphoglycerate mutase-like"/>
    <property type="match status" value="1"/>
</dbReference>
<dbReference type="EMBL" id="BAAAPN010000003">
    <property type="protein sequence ID" value="GAA1744052.1"/>
    <property type="molecule type" value="Genomic_DNA"/>
</dbReference>
<dbReference type="InterPro" id="IPR029033">
    <property type="entry name" value="His_PPase_superfam"/>
</dbReference>